<keyword evidence="1" id="KW-1133">Transmembrane helix</keyword>
<accession>A0A382HGX3</accession>
<organism evidence="2">
    <name type="scientific">marine metagenome</name>
    <dbReference type="NCBI Taxonomy" id="408172"/>
    <lineage>
        <taxon>unclassified sequences</taxon>
        <taxon>metagenomes</taxon>
        <taxon>ecological metagenomes</taxon>
    </lineage>
</organism>
<dbReference type="EMBL" id="UINC01061107">
    <property type="protein sequence ID" value="SVB86325.1"/>
    <property type="molecule type" value="Genomic_DNA"/>
</dbReference>
<reference evidence="2" key="1">
    <citation type="submission" date="2018-05" db="EMBL/GenBank/DDBJ databases">
        <authorList>
            <person name="Lanie J.A."/>
            <person name="Ng W.-L."/>
            <person name="Kazmierczak K.M."/>
            <person name="Andrzejewski T.M."/>
            <person name="Davidsen T.M."/>
            <person name="Wayne K.J."/>
            <person name="Tettelin H."/>
            <person name="Glass J.I."/>
            <person name="Rusch D."/>
            <person name="Podicherti R."/>
            <person name="Tsui H.-C.T."/>
            <person name="Winkler M.E."/>
        </authorList>
    </citation>
    <scope>NUCLEOTIDE SEQUENCE</scope>
</reference>
<evidence type="ECO:0000313" key="2">
    <source>
        <dbReference type="EMBL" id="SVB86325.1"/>
    </source>
</evidence>
<sequence length="101" mass="12204">MGIYLKRELVLFQKTISTSIVAYRREVVFFFLLFVIASLLYTSTLYAPFNFDDEAVIKAQITELHQQQRWPLYYGFYPLRYRHLFYSSLIFNYSYGQLNPF</sequence>
<dbReference type="AlphaFoldDB" id="A0A382HGX3"/>
<evidence type="ECO:0000256" key="1">
    <source>
        <dbReference type="SAM" id="Phobius"/>
    </source>
</evidence>
<proteinExistence type="predicted"/>
<keyword evidence="1" id="KW-0812">Transmembrane</keyword>
<keyword evidence="1" id="KW-0472">Membrane</keyword>
<feature type="transmembrane region" description="Helical" evidence="1">
    <location>
        <begin position="27"/>
        <end position="49"/>
    </location>
</feature>
<protein>
    <submittedName>
        <fullName evidence="2">Uncharacterized protein</fullName>
    </submittedName>
</protein>
<feature type="non-terminal residue" evidence="2">
    <location>
        <position position="101"/>
    </location>
</feature>
<name>A0A382HGX3_9ZZZZ</name>
<gene>
    <name evidence="2" type="ORF">METZ01_LOCUS239179</name>
</gene>